<feature type="compositionally biased region" description="Basic and acidic residues" evidence="1">
    <location>
        <begin position="227"/>
        <end position="236"/>
    </location>
</feature>
<feature type="compositionally biased region" description="Low complexity" evidence="1">
    <location>
        <begin position="245"/>
        <end position="256"/>
    </location>
</feature>
<comment type="caution">
    <text evidence="3">The sequence shown here is derived from an EMBL/GenBank/DDBJ whole genome shotgun (WGS) entry which is preliminary data.</text>
</comment>
<feature type="transmembrane region" description="Helical" evidence="2">
    <location>
        <begin position="201"/>
        <end position="221"/>
    </location>
</feature>
<proteinExistence type="predicted"/>
<keyword evidence="4" id="KW-1185">Reference proteome</keyword>
<keyword evidence="2" id="KW-0472">Membrane</keyword>
<dbReference type="VEuPathDB" id="FungiDB:SAPIO_CDS0695"/>
<evidence type="ECO:0000256" key="2">
    <source>
        <dbReference type="SAM" id="Phobius"/>
    </source>
</evidence>
<evidence type="ECO:0000256" key="1">
    <source>
        <dbReference type="SAM" id="MobiDB-lite"/>
    </source>
</evidence>
<organism evidence="3 4">
    <name type="scientific">Pseudallescheria apiosperma</name>
    <name type="common">Scedosporium apiospermum</name>
    <dbReference type="NCBI Taxonomy" id="563466"/>
    <lineage>
        <taxon>Eukaryota</taxon>
        <taxon>Fungi</taxon>
        <taxon>Dikarya</taxon>
        <taxon>Ascomycota</taxon>
        <taxon>Pezizomycotina</taxon>
        <taxon>Sordariomycetes</taxon>
        <taxon>Hypocreomycetidae</taxon>
        <taxon>Microascales</taxon>
        <taxon>Microascaceae</taxon>
        <taxon>Scedosporium</taxon>
    </lineage>
</organism>
<dbReference type="HOGENOM" id="CLU_053545_0_0_1"/>
<name>A0A084GGB8_PSEDA</name>
<accession>A0A084GGB8</accession>
<dbReference type="GeneID" id="27718847"/>
<dbReference type="EMBL" id="JOWA01000033">
    <property type="protein sequence ID" value="KEZ46380.1"/>
    <property type="molecule type" value="Genomic_DNA"/>
</dbReference>
<feature type="compositionally biased region" description="Low complexity" evidence="1">
    <location>
        <begin position="155"/>
        <end position="186"/>
    </location>
</feature>
<reference evidence="3 4" key="1">
    <citation type="journal article" date="2014" name="Genome Announc.">
        <title>Draft genome sequence of the pathogenic fungus Scedosporium apiospermum.</title>
        <authorList>
            <person name="Vandeputte P."/>
            <person name="Ghamrawi S."/>
            <person name="Rechenmann M."/>
            <person name="Iltis A."/>
            <person name="Giraud S."/>
            <person name="Fleury M."/>
            <person name="Thornton C."/>
            <person name="Delhaes L."/>
            <person name="Meyer W."/>
            <person name="Papon N."/>
            <person name="Bouchara J.P."/>
        </authorList>
    </citation>
    <scope>NUCLEOTIDE SEQUENCE [LARGE SCALE GENOMIC DNA]</scope>
    <source>
        <strain evidence="3 4">IHEM 14462</strain>
    </source>
</reference>
<dbReference type="KEGG" id="sapo:SAPIO_CDS0695"/>
<dbReference type="OMA" id="WTGLVYC"/>
<dbReference type="AlphaFoldDB" id="A0A084GGB8"/>
<dbReference type="Proteomes" id="UP000028545">
    <property type="component" value="Unassembled WGS sequence"/>
</dbReference>
<evidence type="ECO:0000313" key="4">
    <source>
        <dbReference type="Proteomes" id="UP000028545"/>
    </source>
</evidence>
<gene>
    <name evidence="3" type="ORF">SAPIO_CDS0695</name>
</gene>
<dbReference type="OrthoDB" id="4148662at2759"/>
<dbReference type="RefSeq" id="XP_016646179.1">
    <property type="nucleotide sequence ID" value="XM_016783413.1"/>
</dbReference>
<sequence>MSNLNAFISNGTCYSGRDDEADPLMLPCGNAGLGHKTCCQAGDMCLSSHACFNGKFGITYLSGCSDPEYKDESCPDKGAFDGQPWTGLVYCNGTSNQWVACSQSSRPETLTSADHCFCPSTSRTVAFTDASILENVVQLPTASGQSVIWQPGHVPSPTTDSSGPSTSATSGDAAPSQTDGADLGDNSSGGGGLSVGAKAGIGVGVSVGAIAVFAVLALLFLRRRRKDDENKSKAELESSGDGSVAPGPFGAPGTPGSLAAPSELESRGARPWSMRSELDGTASTVTPAAAKRESNLRHSDSATPDPQPYAAAEPRNGPIAELPG</sequence>
<keyword evidence="2" id="KW-1133">Transmembrane helix</keyword>
<evidence type="ECO:0000313" key="3">
    <source>
        <dbReference type="EMBL" id="KEZ46380.1"/>
    </source>
</evidence>
<feature type="region of interest" description="Disordered" evidence="1">
    <location>
        <begin position="227"/>
        <end position="324"/>
    </location>
</feature>
<feature type="compositionally biased region" description="Basic and acidic residues" evidence="1">
    <location>
        <begin position="290"/>
        <end position="300"/>
    </location>
</feature>
<feature type="region of interest" description="Disordered" evidence="1">
    <location>
        <begin position="148"/>
        <end position="187"/>
    </location>
</feature>
<keyword evidence="2" id="KW-0812">Transmembrane</keyword>
<protein>
    <submittedName>
        <fullName evidence="3">Uncharacterized protein</fullName>
    </submittedName>
</protein>